<evidence type="ECO:0000313" key="2">
    <source>
        <dbReference type="EMBL" id="QHD44989.1"/>
    </source>
</evidence>
<geneLocation type="mitochondrion" evidence="2"/>
<gene>
    <name evidence="2" type="primary">ATP8</name>
    <name evidence="3" type="synonym">atp8</name>
</gene>
<dbReference type="EMBL" id="MT127796">
    <property type="protein sequence ID" value="QRV60352.1"/>
    <property type="molecule type" value="Genomic_DNA"/>
</dbReference>
<protein>
    <submittedName>
        <fullName evidence="2">ATP synthase F0 subunit 8</fullName>
    </submittedName>
</protein>
<keyword evidence="1" id="KW-0472">Membrane</keyword>
<keyword evidence="2" id="KW-0496">Mitochondrion</keyword>
<sequence length="38" mass="4554">MVQLSTSLWLATYISVVLTMFLVMAIIWWSGKRRYKFL</sequence>
<name>A0A6B9P3M4_TRICC</name>
<proteinExistence type="predicted"/>
<evidence type="ECO:0000256" key="1">
    <source>
        <dbReference type="SAM" id="Phobius"/>
    </source>
</evidence>
<dbReference type="CTD" id="4509"/>
<dbReference type="EMBL" id="MK249738">
    <property type="protein sequence ID" value="QHD44989.1"/>
    <property type="molecule type" value="Genomic_DNA"/>
</dbReference>
<reference evidence="2" key="1">
    <citation type="submission" date="2018-12" db="EMBL/GenBank/DDBJ databases">
        <authorList>
            <person name="Shanya C."/>
        </authorList>
    </citation>
    <scope>NUCLEOTIDE SEQUENCE</scope>
</reference>
<dbReference type="AlphaFoldDB" id="A0A6B9P3M4"/>
<accession>A0A6B9P3M4</accession>
<evidence type="ECO:0000313" key="3">
    <source>
        <dbReference type="EMBL" id="QRV60352.1"/>
    </source>
</evidence>
<organism evidence="2">
    <name type="scientific">Tridacna crocea</name>
    <name type="common">Giant clam</name>
    <dbReference type="NCBI Taxonomy" id="80833"/>
    <lineage>
        <taxon>Eukaryota</taxon>
        <taxon>Metazoa</taxon>
        <taxon>Spiralia</taxon>
        <taxon>Lophotrochozoa</taxon>
        <taxon>Mollusca</taxon>
        <taxon>Bivalvia</taxon>
        <taxon>Autobranchia</taxon>
        <taxon>Heteroconchia</taxon>
        <taxon>Euheterodonta</taxon>
        <taxon>Imparidentia</taxon>
        <taxon>Neoheterodontei</taxon>
        <taxon>Cardiida</taxon>
        <taxon>Cardioidea</taxon>
        <taxon>Cardiidae</taxon>
        <taxon>Tridacninae</taxon>
        <taxon>Tridacna</taxon>
    </lineage>
</organism>
<reference evidence="3" key="4">
    <citation type="journal article" date="2021" name="Coral Reefs">
        <title>Genome skimming resolves the giant clam (Bivalvia: Cardiidae: Tridacninae) tree of life.</title>
        <authorList>
            <person name="Tan E.Y.W."/>
            <person name="Quek Z.B.R."/>
            <person name="Neo M.L."/>
            <person name="Fauvelot C."/>
            <person name="Huang D."/>
        </authorList>
    </citation>
    <scope>NUCLEOTIDE SEQUENCE</scope>
    <source>
        <strain evidence="3">WMT001</strain>
        <tissue evidence="3">Adductor muscle</tissue>
    </source>
</reference>
<reference evidence="2" key="2">
    <citation type="journal article" date="2019" name="Mitochondrial DNA Part B Resour">
        <title>Sequence and phylogenetic analysis of the mitochondrial genome of giant clam, Tridacna crocea (Tridacninae: Tridacna).</title>
        <authorList>
            <person name="Cai S."/>
            <person name="Mu W."/>
            <person name="Wang H."/>
            <person name="Chen J."/>
            <person name="Zhang H."/>
        </authorList>
    </citation>
    <scope>NUCLEOTIDE SEQUENCE</scope>
</reference>
<keyword evidence="1" id="KW-0812">Transmembrane</keyword>
<dbReference type="GeneID" id="67271468"/>
<feature type="transmembrane region" description="Helical" evidence="1">
    <location>
        <begin position="6"/>
        <end position="29"/>
    </location>
</feature>
<dbReference type="RefSeq" id="YP_010166291.1">
    <property type="nucleotide sequence ID" value="NC_057530.1"/>
</dbReference>
<keyword evidence="1" id="KW-1133">Transmembrane helix</keyword>
<reference evidence="3" key="3">
    <citation type="submission" date="2020-03" db="EMBL/GenBank/DDBJ databases">
        <authorList>
            <person name="Tan E.Y."/>
            <person name="Quek Z.R."/>
        </authorList>
    </citation>
    <scope>NUCLEOTIDE SEQUENCE</scope>
    <source>
        <strain evidence="3">WMT001</strain>
        <tissue evidence="3">Adductor muscle</tissue>
    </source>
</reference>